<dbReference type="CDD" id="cd02933">
    <property type="entry name" value="OYE_like_FMN"/>
    <property type="match status" value="1"/>
</dbReference>
<evidence type="ECO:0000259" key="2">
    <source>
        <dbReference type="Pfam" id="PF00724"/>
    </source>
</evidence>
<reference evidence="4" key="1">
    <citation type="journal article" date="2017" name="Genome Biol.">
        <title>Comparative genomics reveals high biological diversity and specific adaptations in the industrially and medically important fungal genus Aspergillus.</title>
        <authorList>
            <person name="de Vries R.P."/>
            <person name="Riley R."/>
            <person name="Wiebenga A."/>
            <person name="Aguilar-Osorio G."/>
            <person name="Amillis S."/>
            <person name="Uchima C.A."/>
            <person name="Anderluh G."/>
            <person name="Asadollahi M."/>
            <person name="Askin M."/>
            <person name="Barry K."/>
            <person name="Battaglia E."/>
            <person name="Bayram O."/>
            <person name="Benocci T."/>
            <person name="Braus-Stromeyer S.A."/>
            <person name="Caldana C."/>
            <person name="Canovas D."/>
            <person name="Cerqueira G.C."/>
            <person name="Chen F."/>
            <person name="Chen W."/>
            <person name="Choi C."/>
            <person name="Clum A."/>
            <person name="Dos Santos R.A."/>
            <person name="Damasio A.R."/>
            <person name="Diallinas G."/>
            <person name="Emri T."/>
            <person name="Fekete E."/>
            <person name="Flipphi M."/>
            <person name="Freyberg S."/>
            <person name="Gallo A."/>
            <person name="Gournas C."/>
            <person name="Habgood R."/>
            <person name="Hainaut M."/>
            <person name="Harispe M.L."/>
            <person name="Henrissat B."/>
            <person name="Hilden K.S."/>
            <person name="Hope R."/>
            <person name="Hossain A."/>
            <person name="Karabika E."/>
            <person name="Karaffa L."/>
            <person name="Karanyi Z."/>
            <person name="Krasevec N."/>
            <person name="Kuo A."/>
            <person name="Kusch H."/>
            <person name="LaButti K."/>
            <person name="Lagendijk E.L."/>
            <person name="Lapidus A."/>
            <person name="Levasseur A."/>
            <person name="Lindquist E."/>
            <person name="Lipzen A."/>
            <person name="Logrieco A.F."/>
            <person name="MacCabe A."/>
            <person name="Maekelae M.R."/>
            <person name="Malavazi I."/>
            <person name="Melin P."/>
            <person name="Meyer V."/>
            <person name="Mielnichuk N."/>
            <person name="Miskei M."/>
            <person name="Molnar A.P."/>
            <person name="Mule G."/>
            <person name="Ngan C.Y."/>
            <person name="Orejas M."/>
            <person name="Orosz E."/>
            <person name="Ouedraogo J.P."/>
            <person name="Overkamp K.M."/>
            <person name="Park H.-S."/>
            <person name="Perrone G."/>
            <person name="Piumi F."/>
            <person name="Punt P.J."/>
            <person name="Ram A.F."/>
            <person name="Ramon A."/>
            <person name="Rauscher S."/>
            <person name="Record E."/>
            <person name="Riano-Pachon D.M."/>
            <person name="Robert V."/>
            <person name="Roehrig J."/>
            <person name="Ruller R."/>
            <person name="Salamov A."/>
            <person name="Salih N.S."/>
            <person name="Samson R.A."/>
            <person name="Sandor E."/>
            <person name="Sanguinetti M."/>
            <person name="Schuetze T."/>
            <person name="Sepcic K."/>
            <person name="Shelest E."/>
            <person name="Sherlock G."/>
            <person name="Sophianopoulou V."/>
            <person name="Squina F.M."/>
            <person name="Sun H."/>
            <person name="Susca A."/>
            <person name="Todd R.B."/>
            <person name="Tsang A."/>
            <person name="Unkles S.E."/>
            <person name="van de Wiele N."/>
            <person name="van Rossen-Uffink D."/>
            <person name="Oliveira J.V."/>
            <person name="Vesth T.C."/>
            <person name="Visser J."/>
            <person name="Yu J.-H."/>
            <person name="Zhou M."/>
            <person name="Andersen M.R."/>
            <person name="Archer D.B."/>
            <person name="Baker S.E."/>
            <person name="Benoit I."/>
            <person name="Brakhage A.A."/>
            <person name="Braus G.H."/>
            <person name="Fischer R."/>
            <person name="Frisvad J.C."/>
            <person name="Goldman G.H."/>
            <person name="Houbraken J."/>
            <person name="Oakley B."/>
            <person name="Pocsi I."/>
            <person name="Scazzocchio C."/>
            <person name="Seiboth B."/>
            <person name="vanKuyk P.A."/>
            <person name="Wortman J."/>
            <person name="Dyer P.S."/>
            <person name="Grigoriev I.V."/>
        </authorList>
    </citation>
    <scope>NUCLEOTIDE SEQUENCE [LARGE SCALE GENOMIC DNA]</scope>
    <source>
        <strain evidence="4">ATCC 16872 / CBS 172.66 / WB 5094</strain>
    </source>
</reference>
<dbReference type="FunFam" id="3.20.20.70:FF:000138">
    <property type="entry name" value="NADPH dehydrogenase 1"/>
    <property type="match status" value="1"/>
</dbReference>
<keyword evidence="1" id="KW-0521">NADP</keyword>
<dbReference type="PANTHER" id="PTHR22893:SF91">
    <property type="entry name" value="NADPH DEHYDROGENASE 2-RELATED"/>
    <property type="match status" value="1"/>
</dbReference>
<evidence type="ECO:0000313" key="4">
    <source>
        <dbReference type="Proteomes" id="UP000184546"/>
    </source>
</evidence>
<dbReference type="Pfam" id="PF00724">
    <property type="entry name" value="Oxidored_FMN"/>
    <property type="match status" value="1"/>
</dbReference>
<dbReference type="EMBL" id="KV878987">
    <property type="protein sequence ID" value="OJJ95972.1"/>
    <property type="molecule type" value="Genomic_DNA"/>
</dbReference>
<dbReference type="Proteomes" id="UP000184546">
    <property type="component" value="Unassembled WGS sequence"/>
</dbReference>
<dbReference type="VEuPathDB" id="FungiDB:ASPACDRAFT_35474"/>
<accession>A0A1L9WIF5</accession>
<gene>
    <name evidence="3" type="ORF">ASPACDRAFT_35474</name>
</gene>
<organism evidence="3 4">
    <name type="scientific">Aspergillus aculeatus (strain ATCC 16872 / CBS 172.66 / WB 5094)</name>
    <dbReference type="NCBI Taxonomy" id="690307"/>
    <lineage>
        <taxon>Eukaryota</taxon>
        <taxon>Fungi</taxon>
        <taxon>Dikarya</taxon>
        <taxon>Ascomycota</taxon>
        <taxon>Pezizomycotina</taxon>
        <taxon>Eurotiomycetes</taxon>
        <taxon>Eurotiomycetidae</taxon>
        <taxon>Eurotiales</taxon>
        <taxon>Aspergillaceae</taxon>
        <taxon>Aspergillus</taxon>
        <taxon>Aspergillus subgen. Circumdati</taxon>
    </lineage>
</organism>
<dbReference type="InterPro" id="IPR013785">
    <property type="entry name" value="Aldolase_TIM"/>
</dbReference>
<dbReference type="SUPFAM" id="SSF51395">
    <property type="entry name" value="FMN-linked oxidoreductases"/>
    <property type="match status" value="1"/>
</dbReference>
<proteinExistence type="predicted"/>
<dbReference type="Gene3D" id="3.20.20.70">
    <property type="entry name" value="Aldolase class I"/>
    <property type="match status" value="1"/>
</dbReference>
<dbReference type="InterPro" id="IPR001155">
    <property type="entry name" value="OxRdtase_FMN_N"/>
</dbReference>
<protein>
    <recommendedName>
        <fullName evidence="2">NADH:flavin oxidoreductase/NADH oxidase N-terminal domain-containing protein</fullName>
    </recommendedName>
</protein>
<dbReference type="GeneID" id="30973936"/>
<dbReference type="AlphaFoldDB" id="A0A1L9WIF5"/>
<dbReference type="GO" id="GO:0010181">
    <property type="term" value="F:FMN binding"/>
    <property type="evidence" value="ECO:0007669"/>
    <property type="project" value="InterPro"/>
</dbReference>
<evidence type="ECO:0000313" key="3">
    <source>
        <dbReference type="EMBL" id="OJJ95972.1"/>
    </source>
</evidence>
<keyword evidence="4" id="KW-1185">Reference proteome</keyword>
<dbReference type="OrthoDB" id="276546at2759"/>
<name>A0A1L9WIF5_ASPA1</name>
<evidence type="ECO:0000256" key="1">
    <source>
        <dbReference type="ARBA" id="ARBA00022857"/>
    </source>
</evidence>
<dbReference type="PANTHER" id="PTHR22893">
    <property type="entry name" value="NADH OXIDOREDUCTASE-RELATED"/>
    <property type="match status" value="1"/>
</dbReference>
<feature type="domain" description="NADH:flavin oxidoreductase/NADH oxidase N-terminal" evidence="2">
    <location>
        <begin position="6"/>
        <end position="343"/>
    </location>
</feature>
<dbReference type="GO" id="GO:0003959">
    <property type="term" value="F:NADPH dehydrogenase activity"/>
    <property type="evidence" value="ECO:0007669"/>
    <property type="project" value="TreeGrafter"/>
</dbReference>
<dbReference type="InterPro" id="IPR045247">
    <property type="entry name" value="Oye-like"/>
</dbReference>
<dbReference type="RefSeq" id="XP_020052312.1">
    <property type="nucleotide sequence ID" value="XM_020200122.1"/>
</dbReference>
<sequence length="376" mass="41458">MTESRLFKPLQIGAIQVQHRIGMAPLTRRRATPDRIPTPLMKEYYTQRASEPGTLIITEGTLVSATACGGFSNAPGIWRADQIAAWKEITDAVHARGSFIYVQLFGMGRAADPEVAASEGIDIVAPSAIPIPEDENPAAPTPRAMTRAEIRQTVVDFAKAARNARAAGFDGVEVHGANGYLLDQFLQDTSNQRNDEYGGSVANRSRLLYEVLQATVEAIGADRVGLRLSPWSRFQGMRMADPIPQFADIIDRASGLGLAYLSLVETRIYGAWVYDGSVDESHETLDFAIERWDGPILVAGGYGLDKAQKLVDEQYPNKDIMVLFGRHFISNPDLVYRLKEGVELSKYQRETFYQLSSALGYVDYPFSREYPATVGA</sequence>
<dbReference type="OMA" id="FQPMKIG"/>
<dbReference type="STRING" id="690307.A0A1L9WIF5"/>